<name>A0A1T5ND23_9BACT</name>
<dbReference type="InterPro" id="IPR051911">
    <property type="entry name" value="SDR_oxidoreductase"/>
</dbReference>
<dbReference type="Gene3D" id="3.40.50.720">
    <property type="entry name" value="NAD(P)-binding Rossmann-like Domain"/>
    <property type="match status" value="1"/>
</dbReference>
<dbReference type="InterPro" id="IPR002347">
    <property type="entry name" value="SDR_fam"/>
</dbReference>
<dbReference type="GO" id="GO:0016491">
    <property type="term" value="F:oxidoreductase activity"/>
    <property type="evidence" value="ECO:0007669"/>
    <property type="project" value="UniProtKB-KW"/>
</dbReference>
<dbReference type="PANTHER" id="PTHR43976">
    <property type="entry name" value="SHORT CHAIN DEHYDROGENASE"/>
    <property type="match status" value="1"/>
</dbReference>
<dbReference type="RefSeq" id="WP_079468432.1">
    <property type="nucleotide sequence ID" value="NZ_FUZZ01000001.1"/>
</dbReference>
<evidence type="ECO:0000256" key="1">
    <source>
        <dbReference type="ARBA" id="ARBA00006484"/>
    </source>
</evidence>
<sequence>MNKTIFITGTSSGLGKASARYFAEQGWNVAATMRSPEKETDLTKYSNIKIFRLDVTNLAEVQQATQDAINAFGKIDVVINNAGMGAYGALELAKEADIDWQFAVNTRGPINIIRAFLPHFRNNGGGMFINVSSFMGLTTAVPLGSLYNMSKFALEGLTEGLYYELKPLNIELRLIEQGGSTDNNFINNVVWNVNPDITVYDDLTRKLKHLFETADRSLKDDTLDIVKVLFDLATRKSNKFRTVIGNSGNGLMALRNSVPIETYLEQISQNFS</sequence>
<dbReference type="PANTHER" id="PTHR43976:SF16">
    <property type="entry name" value="SHORT-CHAIN DEHYDROGENASE_REDUCTASE FAMILY PROTEIN"/>
    <property type="match status" value="1"/>
</dbReference>
<dbReference type="PRINTS" id="PR00081">
    <property type="entry name" value="GDHRDH"/>
</dbReference>
<dbReference type="CDD" id="cd05374">
    <property type="entry name" value="17beta-HSD-like_SDR_c"/>
    <property type="match status" value="1"/>
</dbReference>
<evidence type="ECO:0000256" key="3">
    <source>
        <dbReference type="RuleBase" id="RU000363"/>
    </source>
</evidence>
<keyword evidence="2" id="KW-0560">Oxidoreductase</keyword>
<dbReference type="SUPFAM" id="SSF51735">
    <property type="entry name" value="NAD(P)-binding Rossmann-fold domains"/>
    <property type="match status" value="1"/>
</dbReference>
<evidence type="ECO:0000256" key="2">
    <source>
        <dbReference type="ARBA" id="ARBA00023002"/>
    </source>
</evidence>
<dbReference type="AlphaFoldDB" id="A0A1T5ND23"/>
<keyword evidence="5" id="KW-1185">Reference proteome</keyword>
<dbReference type="STRING" id="393003.SAMN05660461_1147"/>
<dbReference type="Pfam" id="PF00106">
    <property type="entry name" value="adh_short"/>
    <property type="match status" value="1"/>
</dbReference>
<gene>
    <name evidence="4" type="ORF">SAMN05660461_1147</name>
</gene>
<protein>
    <submittedName>
        <fullName evidence="4">NADP-dependent 3-hydroxy acid dehydrogenase YdfG</fullName>
    </submittedName>
</protein>
<proteinExistence type="inferred from homology"/>
<reference evidence="4 5" key="1">
    <citation type="submission" date="2017-02" db="EMBL/GenBank/DDBJ databases">
        <authorList>
            <person name="Peterson S.W."/>
        </authorList>
    </citation>
    <scope>NUCLEOTIDE SEQUENCE [LARGE SCALE GENOMIC DNA]</scope>
    <source>
        <strain evidence="4 5">DSM 18108</strain>
    </source>
</reference>
<accession>A0A1T5ND23</accession>
<evidence type="ECO:0000313" key="5">
    <source>
        <dbReference type="Proteomes" id="UP000190166"/>
    </source>
</evidence>
<organism evidence="4 5">
    <name type="scientific">Chitinophaga ginsengisegetis</name>
    <dbReference type="NCBI Taxonomy" id="393003"/>
    <lineage>
        <taxon>Bacteria</taxon>
        <taxon>Pseudomonadati</taxon>
        <taxon>Bacteroidota</taxon>
        <taxon>Chitinophagia</taxon>
        <taxon>Chitinophagales</taxon>
        <taxon>Chitinophagaceae</taxon>
        <taxon>Chitinophaga</taxon>
    </lineage>
</organism>
<evidence type="ECO:0000313" key="4">
    <source>
        <dbReference type="EMBL" id="SKC98284.1"/>
    </source>
</evidence>
<dbReference type="PRINTS" id="PR00080">
    <property type="entry name" value="SDRFAMILY"/>
</dbReference>
<dbReference type="EMBL" id="FUZZ01000001">
    <property type="protein sequence ID" value="SKC98284.1"/>
    <property type="molecule type" value="Genomic_DNA"/>
</dbReference>
<dbReference type="Proteomes" id="UP000190166">
    <property type="component" value="Unassembled WGS sequence"/>
</dbReference>
<comment type="similarity">
    <text evidence="1 3">Belongs to the short-chain dehydrogenases/reductases (SDR) family.</text>
</comment>
<dbReference type="InterPro" id="IPR036291">
    <property type="entry name" value="NAD(P)-bd_dom_sf"/>
</dbReference>